<evidence type="ECO:0000256" key="2">
    <source>
        <dbReference type="ARBA" id="ARBA00022576"/>
    </source>
</evidence>
<dbReference type="HAMAP" id="MF_01376">
    <property type="entry name" value="PhnW_aminotrans_5"/>
    <property type="match status" value="1"/>
</dbReference>
<proteinExistence type="inferred from homology"/>
<keyword evidence="5 7" id="KW-0670">Pyruvate</keyword>
<protein>
    <recommendedName>
        <fullName evidence="7">2-aminoethylphosphonate--pyruvate transaminase</fullName>
        <ecNumber evidence="7">2.6.1.37</ecNumber>
    </recommendedName>
    <alternativeName>
        <fullName evidence="7">2-aminoethylphosphonate aminotransferase</fullName>
    </alternativeName>
    <alternativeName>
        <fullName evidence="7">AEP transaminase</fullName>
        <shortName evidence="7">AEPT</shortName>
    </alternativeName>
</protein>
<dbReference type="InterPro" id="IPR012703">
    <property type="entry name" value="NH2EtPonate_pyrv_transaminase"/>
</dbReference>
<organism evidence="9 10">
    <name type="scientific">Shewanella surugensis</name>
    <dbReference type="NCBI Taxonomy" id="212020"/>
    <lineage>
        <taxon>Bacteria</taxon>
        <taxon>Pseudomonadati</taxon>
        <taxon>Pseudomonadota</taxon>
        <taxon>Gammaproteobacteria</taxon>
        <taxon>Alteromonadales</taxon>
        <taxon>Shewanellaceae</taxon>
        <taxon>Shewanella</taxon>
    </lineage>
</organism>
<comment type="subunit">
    <text evidence="7">Homodimer.</text>
</comment>
<evidence type="ECO:0000259" key="8">
    <source>
        <dbReference type="Pfam" id="PF00266"/>
    </source>
</evidence>
<keyword evidence="3 7" id="KW-0808">Transferase</keyword>
<dbReference type="InterPro" id="IPR000192">
    <property type="entry name" value="Aminotrans_V_dom"/>
</dbReference>
<dbReference type="InterPro" id="IPR015422">
    <property type="entry name" value="PyrdxlP-dep_Trfase_small"/>
</dbReference>
<accession>A0ABT0LJC0</accession>
<dbReference type="Gene3D" id="3.40.640.10">
    <property type="entry name" value="Type I PLP-dependent aspartate aminotransferase-like (Major domain)"/>
    <property type="match status" value="1"/>
</dbReference>
<sequence length="368" mass="41258">MQRSILLTPGPATTSDNVKYAQIVPDICPREQSFGELIREVCNKILLLANGENTHHCVLFGGSGTAAVEACISSVIPDTGKVLIIVNGAYGERIAEMCKVYYRSSQYEIYQEAPTKLPCIDKIEKRLQSSPEISHITVVHHETTTGILNPLEEIFALAKNYGKSLIVDAMSSFGGIDINLDKMPCHYLIASSNKNLQGMAGIGFVLCEKKTINTIANFPKKTLYLDLYSQYQSLLLKNEMRFTPPVQTIYALNQALNEILEEGLAQRISRYSNNWQCLVEGMAGLGFNMAIPDMPQSKILTTFLEPDWPNFSFETMHDFAFERGFTIYPGKTLGIRSFRLAIIGDIYENDILNFVIIMQSYVKKICYI</sequence>
<name>A0ABT0LJC0_9GAMM</name>
<evidence type="ECO:0000256" key="5">
    <source>
        <dbReference type="ARBA" id="ARBA00023317"/>
    </source>
</evidence>
<dbReference type="EC" id="2.6.1.37" evidence="7"/>
<feature type="domain" description="Aminotransferase class V" evidence="8">
    <location>
        <begin position="32"/>
        <end position="274"/>
    </location>
</feature>
<dbReference type="InterPro" id="IPR024169">
    <property type="entry name" value="SP_NH2Trfase/AEP_transaminase"/>
</dbReference>
<dbReference type="PANTHER" id="PTHR42778:SF1">
    <property type="entry name" value="2-AMINOETHYLPHOSPHONATE--PYRUVATE TRANSAMINASE"/>
    <property type="match status" value="1"/>
</dbReference>
<dbReference type="PIRSF" id="PIRSF000524">
    <property type="entry name" value="SPT"/>
    <property type="match status" value="1"/>
</dbReference>
<dbReference type="InterPro" id="IPR015421">
    <property type="entry name" value="PyrdxlP-dep_Trfase_major"/>
</dbReference>
<evidence type="ECO:0000256" key="4">
    <source>
        <dbReference type="ARBA" id="ARBA00022898"/>
    </source>
</evidence>
<comment type="function">
    <text evidence="7">Involved in phosphonate degradation.</text>
</comment>
<comment type="catalytic activity">
    <reaction evidence="6 7">
        <text>(2-aminoethyl)phosphonate + pyruvate = phosphonoacetaldehyde + L-alanine</text>
        <dbReference type="Rhea" id="RHEA:17021"/>
        <dbReference type="ChEBI" id="CHEBI:15361"/>
        <dbReference type="ChEBI" id="CHEBI:57418"/>
        <dbReference type="ChEBI" id="CHEBI:57972"/>
        <dbReference type="ChEBI" id="CHEBI:58383"/>
        <dbReference type="EC" id="2.6.1.37"/>
    </reaction>
</comment>
<comment type="similarity">
    <text evidence="7">Belongs to the class-V pyridoxal-phosphate-dependent aminotransferase family. PhnW subfamily.</text>
</comment>
<feature type="modified residue" description="N6-(pyridoxal phosphate)lysine" evidence="7">
    <location>
        <position position="194"/>
    </location>
</feature>
<comment type="cofactor">
    <cofactor evidence="1 7">
        <name>pyridoxal 5'-phosphate</name>
        <dbReference type="ChEBI" id="CHEBI:597326"/>
    </cofactor>
</comment>
<dbReference type="NCBIfam" id="TIGR03301">
    <property type="entry name" value="PhnW-AepZ"/>
    <property type="match status" value="1"/>
</dbReference>
<dbReference type="Pfam" id="PF00266">
    <property type="entry name" value="Aminotran_5"/>
    <property type="match status" value="1"/>
</dbReference>
<evidence type="ECO:0000313" key="10">
    <source>
        <dbReference type="Proteomes" id="UP001203423"/>
    </source>
</evidence>
<gene>
    <name evidence="7" type="primary">phnW</name>
    <name evidence="9" type="ORF">L2764_22755</name>
</gene>
<dbReference type="InterPro" id="IPR015424">
    <property type="entry name" value="PyrdxlP-dep_Trfase"/>
</dbReference>
<evidence type="ECO:0000256" key="7">
    <source>
        <dbReference type="HAMAP-Rule" id="MF_01376"/>
    </source>
</evidence>
<evidence type="ECO:0000256" key="6">
    <source>
        <dbReference type="ARBA" id="ARBA00049460"/>
    </source>
</evidence>
<reference evidence="9 10" key="1">
    <citation type="submission" date="2022-01" db="EMBL/GenBank/DDBJ databases">
        <title>Whole genome-based taxonomy of the Shewanellaceae.</title>
        <authorList>
            <person name="Martin-Rodriguez A.J."/>
        </authorList>
    </citation>
    <scope>NUCLEOTIDE SEQUENCE [LARGE SCALE GENOMIC DNA]</scope>
    <source>
        <strain evidence="9 10">DSM 17177</strain>
    </source>
</reference>
<dbReference type="SUPFAM" id="SSF53383">
    <property type="entry name" value="PLP-dependent transferases"/>
    <property type="match status" value="1"/>
</dbReference>
<dbReference type="Proteomes" id="UP001203423">
    <property type="component" value="Unassembled WGS sequence"/>
</dbReference>
<keyword evidence="2 7" id="KW-0032">Aminotransferase</keyword>
<evidence type="ECO:0000256" key="3">
    <source>
        <dbReference type="ARBA" id="ARBA00022679"/>
    </source>
</evidence>
<dbReference type="Gene3D" id="3.90.1150.10">
    <property type="entry name" value="Aspartate Aminotransferase, domain 1"/>
    <property type="match status" value="1"/>
</dbReference>
<comment type="caution">
    <text evidence="9">The sequence shown here is derived from an EMBL/GenBank/DDBJ whole genome shotgun (WGS) entry which is preliminary data.</text>
</comment>
<dbReference type="EMBL" id="JAKIKS010000137">
    <property type="protein sequence ID" value="MCL1127221.1"/>
    <property type="molecule type" value="Genomic_DNA"/>
</dbReference>
<dbReference type="GO" id="GO:0047304">
    <property type="term" value="F:2-aminoethylphosphonate-pyruvate transaminase activity"/>
    <property type="evidence" value="ECO:0007669"/>
    <property type="project" value="UniProtKB-EC"/>
</dbReference>
<dbReference type="PANTHER" id="PTHR42778">
    <property type="entry name" value="2-AMINOETHYLPHOSPHONATE--PYRUVATE TRANSAMINASE"/>
    <property type="match status" value="1"/>
</dbReference>
<keyword evidence="4 7" id="KW-0663">Pyridoxal phosphate</keyword>
<evidence type="ECO:0000313" key="9">
    <source>
        <dbReference type="EMBL" id="MCL1127221.1"/>
    </source>
</evidence>
<dbReference type="NCBIfam" id="NF010006">
    <property type="entry name" value="PRK13479.1"/>
    <property type="match status" value="1"/>
</dbReference>
<evidence type="ECO:0000256" key="1">
    <source>
        <dbReference type="ARBA" id="ARBA00001933"/>
    </source>
</evidence>
<keyword evidence="10" id="KW-1185">Reference proteome</keyword>
<dbReference type="RefSeq" id="WP_248942616.1">
    <property type="nucleotide sequence ID" value="NZ_JAKIKS010000137.1"/>
</dbReference>